<dbReference type="FunFam" id="1.10.10.1200:FF:000007">
    <property type="entry name" value="Melanoma-associated antigen C2"/>
    <property type="match status" value="1"/>
</dbReference>
<dbReference type="InterPro" id="IPR037445">
    <property type="entry name" value="MAGE"/>
</dbReference>
<feature type="compositionally biased region" description="Low complexity" evidence="2">
    <location>
        <begin position="127"/>
        <end position="143"/>
    </location>
</feature>
<feature type="region of interest" description="Disordered" evidence="2">
    <location>
        <begin position="398"/>
        <end position="431"/>
    </location>
</feature>
<dbReference type="AlphaFoldDB" id="A0A1S3FZF3"/>
<dbReference type="GeneID" id="105993283"/>
<proteinExistence type="predicted"/>
<evidence type="ECO:0000313" key="4">
    <source>
        <dbReference type="Proteomes" id="UP000081671"/>
    </source>
</evidence>
<feature type="region of interest" description="Disordered" evidence="2">
    <location>
        <begin position="1"/>
        <end position="106"/>
    </location>
</feature>
<reference evidence="5" key="1">
    <citation type="submission" date="2025-08" db="UniProtKB">
        <authorList>
            <consortium name="RefSeq"/>
        </authorList>
    </citation>
    <scope>IDENTIFICATION</scope>
    <source>
        <tissue evidence="5">Kidney</tissue>
    </source>
</reference>
<dbReference type="PROSITE" id="PS50838">
    <property type="entry name" value="MAGE"/>
    <property type="match status" value="1"/>
</dbReference>
<dbReference type="GO" id="GO:0005634">
    <property type="term" value="C:nucleus"/>
    <property type="evidence" value="ECO:0007669"/>
    <property type="project" value="TreeGrafter"/>
</dbReference>
<dbReference type="RefSeq" id="XP_012881938.1">
    <property type="nucleotide sequence ID" value="XM_013026484.1"/>
</dbReference>
<feature type="compositionally biased region" description="Low complexity" evidence="2">
    <location>
        <begin position="77"/>
        <end position="106"/>
    </location>
</feature>
<keyword evidence="1" id="KW-0825">Tumor antigen</keyword>
<dbReference type="InParanoid" id="A0A1S3FZF3"/>
<organism evidence="4 5">
    <name type="scientific">Dipodomys ordii</name>
    <name type="common">Ord's kangaroo rat</name>
    <dbReference type="NCBI Taxonomy" id="10020"/>
    <lineage>
        <taxon>Eukaryota</taxon>
        <taxon>Metazoa</taxon>
        <taxon>Chordata</taxon>
        <taxon>Craniata</taxon>
        <taxon>Vertebrata</taxon>
        <taxon>Euteleostomi</taxon>
        <taxon>Mammalia</taxon>
        <taxon>Eutheria</taxon>
        <taxon>Euarchontoglires</taxon>
        <taxon>Glires</taxon>
        <taxon>Rodentia</taxon>
        <taxon>Castorimorpha</taxon>
        <taxon>Heteromyidae</taxon>
        <taxon>Dipodomyinae</taxon>
        <taxon>Dipodomys</taxon>
    </lineage>
</organism>
<accession>A0A1S3FZF3</accession>
<dbReference type="PANTHER" id="PTHR11736">
    <property type="entry name" value="MELANOMA-ASSOCIATED ANTIGEN MAGE ANTIGEN"/>
    <property type="match status" value="1"/>
</dbReference>
<dbReference type="Gene3D" id="1.10.10.1200">
    <property type="entry name" value="MAGE homology domain, winged helix WH1 motif"/>
    <property type="match status" value="1"/>
</dbReference>
<sequence>MPRGLGSKLRAAQDKRYHETQDSHQSTDEPHATRADKKESTYCPGGGSRDIIPSTSAKDSPKRKNGAPPTISKAPHTTTSKVPVTATTKAPVTTTTAKSPGAVTAATTTKAPVATAITTKAPVVSTTKTPVATTTKAPVASTSRMPPLATSKAPLANTSKATAADSLKKSSKSANPRGAQAAHPARAPPFTEHPWKDLILRKAGMLMQYLLYKYKTKQPIVRGEMMKIINRRFKDHFPEILQKASERMDLIFGLELKEIKPNSPCYTLVSKAEFTSSGGMPSGLEFPKNGLLMSLLGVIFLNGNCATEEEVWEFLSILGVYDGRKHIIFGEPRKLITRDMVKEKYLEYQQVPGSDPPRYQFLWGPRAHAETSKMQVLEFLAKVNDTIPSDFPGHYEEALREEEEQARAQVSSKAQVSAKDPDVPGTSSHQQ</sequence>
<dbReference type="InterPro" id="IPR002190">
    <property type="entry name" value="MHD_dom"/>
</dbReference>
<evidence type="ECO:0000256" key="1">
    <source>
        <dbReference type="ARBA" id="ARBA00084104"/>
    </source>
</evidence>
<dbReference type="InterPro" id="IPR041899">
    <property type="entry name" value="MAGE_WH2"/>
</dbReference>
<gene>
    <name evidence="5" type="primary">LOC105993283</name>
</gene>
<dbReference type="GO" id="GO:0000122">
    <property type="term" value="P:negative regulation of transcription by RNA polymerase II"/>
    <property type="evidence" value="ECO:0007669"/>
    <property type="project" value="TreeGrafter"/>
</dbReference>
<dbReference type="SMART" id="SM01373">
    <property type="entry name" value="MAGE"/>
    <property type="match status" value="1"/>
</dbReference>
<evidence type="ECO:0000259" key="3">
    <source>
        <dbReference type="PROSITE" id="PS50838"/>
    </source>
</evidence>
<dbReference type="Gene3D" id="1.10.10.1210">
    <property type="entry name" value="MAGE homology domain, winged helix WH2 motif"/>
    <property type="match status" value="1"/>
</dbReference>
<dbReference type="Proteomes" id="UP000081671">
    <property type="component" value="Unplaced"/>
</dbReference>
<feature type="region of interest" description="Disordered" evidence="2">
    <location>
        <begin position="127"/>
        <end position="190"/>
    </location>
</feature>
<protein>
    <submittedName>
        <fullName evidence="5">Melanoma-associated antigen B2-like</fullName>
    </submittedName>
</protein>
<dbReference type="FunFam" id="1.10.10.1210:FF:000001">
    <property type="entry name" value="melanoma-associated antigen D1"/>
    <property type="match status" value="1"/>
</dbReference>
<name>A0A1S3FZF3_DIPOR</name>
<keyword evidence="4" id="KW-1185">Reference proteome</keyword>
<evidence type="ECO:0000313" key="5">
    <source>
        <dbReference type="RefSeq" id="XP_012881938.1"/>
    </source>
</evidence>
<dbReference type="PANTHER" id="PTHR11736:SF164">
    <property type="entry name" value="MELANOMA-ASSOCIATED ANTIGEN B1"/>
    <property type="match status" value="1"/>
</dbReference>
<dbReference type="OrthoDB" id="205198at2759"/>
<dbReference type="InterPro" id="IPR041898">
    <property type="entry name" value="MAGE_WH1"/>
</dbReference>
<evidence type="ECO:0000256" key="2">
    <source>
        <dbReference type="SAM" id="MobiDB-lite"/>
    </source>
</evidence>
<dbReference type="Pfam" id="PF01454">
    <property type="entry name" value="MAGE"/>
    <property type="match status" value="2"/>
</dbReference>
<dbReference type="KEGG" id="dord:105993283"/>
<feature type="domain" description="MAGE" evidence="3">
    <location>
        <begin position="199"/>
        <end position="398"/>
    </location>
</feature>
<feature type="compositionally biased region" description="Basic and acidic residues" evidence="2">
    <location>
        <begin position="11"/>
        <end position="40"/>
    </location>
</feature>